<keyword evidence="13" id="KW-1185">Reference proteome</keyword>
<dbReference type="Pfam" id="PF00069">
    <property type="entry name" value="Pkinase"/>
    <property type="match status" value="1"/>
</dbReference>
<dbReference type="SUPFAM" id="SSF56112">
    <property type="entry name" value="Protein kinase-like (PK-like)"/>
    <property type="match status" value="1"/>
</dbReference>
<keyword evidence="8" id="KW-0675">Receptor</keyword>
<reference evidence="12" key="1">
    <citation type="submission" date="2018-05" db="EMBL/GenBank/DDBJ databases">
        <title>Draft genome of Mucuna pruriens seed.</title>
        <authorList>
            <person name="Nnadi N.E."/>
            <person name="Vos R."/>
            <person name="Hasami M.H."/>
            <person name="Devisetty U.K."/>
            <person name="Aguiy J.C."/>
        </authorList>
    </citation>
    <scope>NUCLEOTIDE SEQUENCE [LARGE SCALE GENOMIC DNA]</scope>
    <source>
        <strain evidence="12">JCA_2017</strain>
    </source>
</reference>
<dbReference type="GO" id="GO:0004714">
    <property type="term" value="F:transmembrane receptor protein tyrosine kinase activity"/>
    <property type="evidence" value="ECO:0007669"/>
    <property type="project" value="InterPro"/>
</dbReference>
<keyword evidence="4" id="KW-0732">Signal</keyword>
<dbReference type="InterPro" id="IPR045272">
    <property type="entry name" value="ANXUR1/2-like"/>
</dbReference>
<keyword evidence="5" id="KW-0677">Repeat</keyword>
<evidence type="ECO:0000256" key="6">
    <source>
        <dbReference type="ARBA" id="ARBA00022989"/>
    </source>
</evidence>
<dbReference type="EMBL" id="QJKJ01013148">
    <property type="protein sequence ID" value="RDX67068.1"/>
    <property type="molecule type" value="Genomic_DNA"/>
</dbReference>
<keyword evidence="7" id="KW-0472">Membrane</keyword>
<sequence>MKLFHVTDRRQREMLKWPQRMEISIGIARGIEFLHTGGIFGNNIKIENILLDDCLNAKVSGYSIPWPSKKGHDSKRYEQRALNQIGSTYNAEKEDIYQYGVILLEVITGKLITSSSEVEELKDELERGLSETPSPSLRGASPMLKGVSDSSLRETCVYESLRTAVQITISCLGKVSNKRPSIQDILWNLQYSLQVQEARTSGVNLVTKL</sequence>
<comment type="caution">
    <text evidence="12">The sequence shown here is derived from an EMBL/GenBank/DDBJ whole genome shotgun (WGS) entry which is preliminary data.</text>
</comment>
<dbReference type="GO" id="GO:0005886">
    <property type="term" value="C:plasma membrane"/>
    <property type="evidence" value="ECO:0007669"/>
    <property type="project" value="TreeGrafter"/>
</dbReference>
<keyword evidence="9" id="KW-0325">Glycoprotein</keyword>
<feature type="region of interest" description="Disordered" evidence="10">
    <location>
        <begin position="124"/>
        <end position="146"/>
    </location>
</feature>
<evidence type="ECO:0000259" key="11">
    <source>
        <dbReference type="PROSITE" id="PS50011"/>
    </source>
</evidence>
<evidence type="ECO:0000256" key="5">
    <source>
        <dbReference type="ARBA" id="ARBA00022737"/>
    </source>
</evidence>
<evidence type="ECO:0000256" key="8">
    <source>
        <dbReference type="ARBA" id="ARBA00023170"/>
    </source>
</evidence>
<keyword evidence="6" id="KW-1133">Transmembrane helix</keyword>
<keyword evidence="3" id="KW-0812">Transmembrane</keyword>
<dbReference type="PANTHER" id="PTHR27003:SF266">
    <property type="entry name" value="RECEPTOR-LIKE KINASE"/>
    <property type="match status" value="1"/>
</dbReference>
<dbReference type="Gene3D" id="1.10.510.10">
    <property type="entry name" value="Transferase(Phosphotransferase) domain 1"/>
    <property type="match status" value="1"/>
</dbReference>
<proteinExistence type="predicted"/>
<comment type="subcellular location">
    <subcellularLocation>
        <location evidence="1">Membrane</location>
        <topology evidence="1">Single-pass type I membrane protein</topology>
    </subcellularLocation>
</comment>
<evidence type="ECO:0000256" key="4">
    <source>
        <dbReference type="ARBA" id="ARBA00022729"/>
    </source>
</evidence>
<evidence type="ECO:0000256" key="7">
    <source>
        <dbReference type="ARBA" id="ARBA00023136"/>
    </source>
</evidence>
<gene>
    <name evidence="12" type="ORF">CR513_54099</name>
</gene>
<dbReference type="OrthoDB" id="676979at2759"/>
<evidence type="ECO:0000256" key="10">
    <source>
        <dbReference type="SAM" id="MobiDB-lite"/>
    </source>
</evidence>
<evidence type="ECO:0000313" key="13">
    <source>
        <dbReference type="Proteomes" id="UP000257109"/>
    </source>
</evidence>
<dbReference type="InterPro" id="IPR000719">
    <property type="entry name" value="Prot_kinase_dom"/>
</dbReference>
<dbReference type="AlphaFoldDB" id="A0A371ELZ4"/>
<keyword evidence="2" id="KW-0433">Leucine-rich repeat</keyword>
<evidence type="ECO:0000256" key="9">
    <source>
        <dbReference type="ARBA" id="ARBA00023180"/>
    </source>
</evidence>
<dbReference type="FunFam" id="1.10.510.10:FF:000431">
    <property type="entry name" value="Putative inactive leucine-rich repeat receptor-like protein kinase"/>
    <property type="match status" value="1"/>
</dbReference>
<evidence type="ECO:0000256" key="1">
    <source>
        <dbReference type="ARBA" id="ARBA00004479"/>
    </source>
</evidence>
<dbReference type="PANTHER" id="PTHR27003">
    <property type="entry name" value="OS07G0166700 PROTEIN"/>
    <property type="match status" value="1"/>
</dbReference>
<accession>A0A371ELZ4</accession>
<feature type="non-terminal residue" evidence="12">
    <location>
        <position position="1"/>
    </location>
</feature>
<dbReference type="GO" id="GO:0009506">
    <property type="term" value="C:plasmodesma"/>
    <property type="evidence" value="ECO:0007669"/>
    <property type="project" value="TreeGrafter"/>
</dbReference>
<protein>
    <submittedName>
        <fullName evidence="12">LRR receptor-like serine/threonine-protein kinase</fullName>
    </submittedName>
</protein>
<evidence type="ECO:0000313" key="12">
    <source>
        <dbReference type="EMBL" id="RDX67068.1"/>
    </source>
</evidence>
<evidence type="ECO:0000256" key="2">
    <source>
        <dbReference type="ARBA" id="ARBA00022614"/>
    </source>
</evidence>
<evidence type="ECO:0000256" key="3">
    <source>
        <dbReference type="ARBA" id="ARBA00022692"/>
    </source>
</evidence>
<dbReference type="PROSITE" id="PS50011">
    <property type="entry name" value="PROTEIN_KINASE_DOM"/>
    <property type="match status" value="1"/>
</dbReference>
<name>A0A371ELZ4_MUCPR</name>
<feature type="domain" description="Protein kinase" evidence="11">
    <location>
        <begin position="1"/>
        <end position="193"/>
    </location>
</feature>
<dbReference type="GO" id="GO:0005524">
    <property type="term" value="F:ATP binding"/>
    <property type="evidence" value="ECO:0007669"/>
    <property type="project" value="InterPro"/>
</dbReference>
<dbReference type="InterPro" id="IPR011009">
    <property type="entry name" value="Kinase-like_dom_sf"/>
</dbReference>
<organism evidence="12 13">
    <name type="scientific">Mucuna pruriens</name>
    <name type="common">Velvet bean</name>
    <name type="synonym">Dolichos pruriens</name>
    <dbReference type="NCBI Taxonomy" id="157652"/>
    <lineage>
        <taxon>Eukaryota</taxon>
        <taxon>Viridiplantae</taxon>
        <taxon>Streptophyta</taxon>
        <taxon>Embryophyta</taxon>
        <taxon>Tracheophyta</taxon>
        <taxon>Spermatophyta</taxon>
        <taxon>Magnoliopsida</taxon>
        <taxon>eudicotyledons</taxon>
        <taxon>Gunneridae</taxon>
        <taxon>Pentapetalae</taxon>
        <taxon>rosids</taxon>
        <taxon>fabids</taxon>
        <taxon>Fabales</taxon>
        <taxon>Fabaceae</taxon>
        <taxon>Papilionoideae</taxon>
        <taxon>50 kb inversion clade</taxon>
        <taxon>NPAAA clade</taxon>
        <taxon>indigoferoid/millettioid clade</taxon>
        <taxon>Phaseoleae</taxon>
        <taxon>Mucuna</taxon>
    </lineage>
</organism>
<dbReference type="Proteomes" id="UP000257109">
    <property type="component" value="Unassembled WGS sequence"/>
</dbReference>